<evidence type="ECO:0000313" key="3">
    <source>
        <dbReference type="Proteomes" id="UP001522868"/>
    </source>
</evidence>
<dbReference type="Pfam" id="PF00239">
    <property type="entry name" value="Resolvase"/>
    <property type="match status" value="1"/>
</dbReference>
<evidence type="ECO:0000313" key="2">
    <source>
        <dbReference type="EMBL" id="MCK8676622.1"/>
    </source>
</evidence>
<name>A0ABT0I5N5_9ACTN</name>
<dbReference type="RefSeq" id="WP_248631810.1">
    <property type="nucleotide sequence ID" value="NZ_JALPTH010000003.1"/>
</dbReference>
<dbReference type="EMBL" id="JALPTH010000003">
    <property type="protein sequence ID" value="MCK8676622.1"/>
    <property type="molecule type" value="Genomic_DNA"/>
</dbReference>
<organism evidence="2 3">
    <name type="scientific">Streptomyces lichenis</name>
    <dbReference type="NCBI Taxonomy" id="2306967"/>
    <lineage>
        <taxon>Bacteria</taxon>
        <taxon>Bacillati</taxon>
        <taxon>Actinomycetota</taxon>
        <taxon>Actinomycetes</taxon>
        <taxon>Kitasatosporales</taxon>
        <taxon>Streptomycetaceae</taxon>
        <taxon>Streptomyces</taxon>
    </lineage>
</organism>
<reference evidence="2 3" key="1">
    <citation type="submission" date="2022-04" db="EMBL/GenBank/DDBJ databases">
        <title>Streptomyces sp. nov. LCR6-01 isolated from Lichen of Dirinaria sp.</title>
        <authorList>
            <person name="Kanchanasin P."/>
            <person name="Tanasupawat S."/>
            <person name="Phongsopitanun W."/>
        </authorList>
    </citation>
    <scope>NUCLEOTIDE SEQUENCE [LARGE SCALE GENOMIC DNA]</scope>
    <source>
        <strain evidence="2 3">LCR6-01</strain>
    </source>
</reference>
<comment type="caution">
    <text evidence="2">The sequence shown here is derived from an EMBL/GenBank/DDBJ whole genome shotgun (WGS) entry which is preliminary data.</text>
</comment>
<proteinExistence type="predicted"/>
<gene>
    <name evidence="2" type="ORF">M1O15_04255</name>
</gene>
<protein>
    <submittedName>
        <fullName evidence="2">Recombinase family protein</fullName>
    </submittedName>
</protein>
<dbReference type="Proteomes" id="UP001522868">
    <property type="component" value="Unassembled WGS sequence"/>
</dbReference>
<sequence>MNPLIFGYMRVPPDMSDDEAKRKEHDMEAYAQAEGLTLGTVFHELLPNQRSAFDELVAALRRAESHHVVVPSYRDLALTERLQNALLLQIELQTGATVVALDES</sequence>
<feature type="domain" description="Resolvase/invertase-type recombinase catalytic" evidence="1">
    <location>
        <begin position="5"/>
        <end position="101"/>
    </location>
</feature>
<accession>A0ABT0I5N5</accession>
<evidence type="ECO:0000259" key="1">
    <source>
        <dbReference type="Pfam" id="PF00239"/>
    </source>
</evidence>
<dbReference type="InterPro" id="IPR006119">
    <property type="entry name" value="Resolv_N"/>
</dbReference>
<keyword evidence="3" id="KW-1185">Reference proteome</keyword>